<dbReference type="GO" id="GO:0035999">
    <property type="term" value="P:tetrahydrofolate interconversion"/>
    <property type="evidence" value="ECO:0007669"/>
    <property type="project" value="TreeGrafter"/>
</dbReference>
<dbReference type="GO" id="GO:0046872">
    <property type="term" value="F:metal ion binding"/>
    <property type="evidence" value="ECO:0007669"/>
    <property type="project" value="UniProtKB-KW"/>
</dbReference>
<evidence type="ECO:0000256" key="4">
    <source>
        <dbReference type="PIRSR" id="PIRSR006806-1"/>
    </source>
</evidence>
<dbReference type="KEGG" id="dfg:B0537_14350"/>
<feature type="binding site" evidence="4">
    <location>
        <position position="51"/>
    </location>
    <ligand>
        <name>substrate</name>
    </ligand>
</feature>
<comment type="cofactor">
    <cofactor evidence="5">
        <name>Mg(2+)</name>
        <dbReference type="ChEBI" id="CHEBI:18420"/>
    </cofactor>
</comment>
<keyword evidence="6" id="KW-0436">Ligase</keyword>
<dbReference type="InterPro" id="IPR024185">
    <property type="entry name" value="FTHF_cligase-like_sf"/>
</dbReference>
<evidence type="ECO:0000256" key="3">
    <source>
        <dbReference type="ARBA" id="ARBA00022840"/>
    </source>
</evidence>
<dbReference type="AlphaFoldDB" id="A0A1S6IZG7"/>
<dbReference type="EMBL" id="CP019698">
    <property type="protein sequence ID" value="AQS60154.1"/>
    <property type="molecule type" value="Genomic_DNA"/>
</dbReference>
<keyword evidence="5" id="KW-0460">Magnesium</keyword>
<gene>
    <name evidence="6" type="ORF">B0537_14350</name>
</gene>
<dbReference type="STRING" id="1833852.B0537_14350"/>
<accession>A0A1S6IZG7</accession>
<dbReference type="Gene3D" id="3.40.50.10420">
    <property type="entry name" value="NagB/RpiA/CoA transferase-like"/>
    <property type="match status" value="1"/>
</dbReference>
<evidence type="ECO:0000313" key="6">
    <source>
        <dbReference type="EMBL" id="AQS60154.1"/>
    </source>
</evidence>
<dbReference type="Proteomes" id="UP000189464">
    <property type="component" value="Chromosome"/>
</dbReference>
<keyword evidence="7" id="KW-1185">Reference proteome</keyword>
<evidence type="ECO:0000256" key="1">
    <source>
        <dbReference type="ARBA" id="ARBA00010638"/>
    </source>
</evidence>
<keyword evidence="2 4" id="KW-0547">Nucleotide-binding</keyword>
<dbReference type="SUPFAM" id="SSF100950">
    <property type="entry name" value="NagB/RpiA/CoA transferase-like"/>
    <property type="match status" value="1"/>
</dbReference>
<dbReference type="PANTHER" id="PTHR23407">
    <property type="entry name" value="ATPASE INHIBITOR/5-FORMYLTETRAHYDROFOLATE CYCLO-LIGASE"/>
    <property type="match status" value="1"/>
</dbReference>
<protein>
    <recommendedName>
        <fullName evidence="5">5-formyltetrahydrofolate cyclo-ligase</fullName>
        <ecNumber evidence="5">6.3.3.2</ecNumber>
    </recommendedName>
</protein>
<dbReference type="EC" id="6.3.3.2" evidence="5"/>
<comment type="similarity">
    <text evidence="1 5">Belongs to the 5-formyltetrahydrofolate cyclo-ligase family.</text>
</comment>
<keyword evidence="3 4" id="KW-0067">ATP-binding</keyword>
<dbReference type="RefSeq" id="WP_077715190.1">
    <property type="nucleotide sequence ID" value="NZ_CP019698.1"/>
</dbReference>
<dbReference type="PIRSF" id="PIRSF006806">
    <property type="entry name" value="FTHF_cligase"/>
    <property type="match status" value="1"/>
</dbReference>
<proteinExistence type="inferred from homology"/>
<dbReference type="Pfam" id="PF01812">
    <property type="entry name" value="5-FTHF_cyc-lig"/>
    <property type="match status" value="1"/>
</dbReference>
<keyword evidence="5" id="KW-0479">Metal-binding</keyword>
<dbReference type="PANTHER" id="PTHR23407:SF1">
    <property type="entry name" value="5-FORMYLTETRAHYDROFOLATE CYCLO-LIGASE"/>
    <property type="match status" value="1"/>
</dbReference>
<reference evidence="6 7" key="1">
    <citation type="journal article" date="2016" name="Int. J. Syst. Evol. Microbiol.">
        <title>Desulfotomaculum ferrireducens sp. nov., a moderately thermophilic sulfate-reducing and dissimilatory Fe(III)-reducing bacterium isolated from compost.</title>
        <authorList>
            <person name="Yang G."/>
            <person name="Guo J."/>
            <person name="Zhuang L."/>
            <person name="Yuan Y."/>
            <person name="Zhou S."/>
        </authorList>
    </citation>
    <scope>NUCLEOTIDE SEQUENCE [LARGE SCALE GENOMIC DNA]</scope>
    <source>
        <strain evidence="6 7">GSS09</strain>
    </source>
</reference>
<evidence type="ECO:0000313" key="7">
    <source>
        <dbReference type="Proteomes" id="UP000189464"/>
    </source>
</evidence>
<comment type="catalytic activity">
    <reaction evidence="5">
        <text>(6S)-5-formyl-5,6,7,8-tetrahydrofolate + ATP = (6R)-5,10-methenyltetrahydrofolate + ADP + phosphate</text>
        <dbReference type="Rhea" id="RHEA:10488"/>
        <dbReference type="ChEBI" id="CHEBI:30616"/>
        <dbReference type="ChEBI" id="CHEBI:43474"/>
        <dbReference type="ChEBI" id="CHEBI:57455"/>
        <dbReference type="ChEBI" id="CHEBI:57457"/>
        <dbReference type="ChEBI" id="CHEBI:456216"/>
        <dbReference type="EC" id="6.3.3.2"/>
    </reaction>
</comment>
<evidence type="ECO:0000256" key="2">
    <source>
        <dbReference type="ARBA" id="ARBA00022741"/>
    </source>
</evidence>
<name>A0A1S6IZG7_9FIRM</name>
<sequence length="197" mass="22109">MLAEKQILRQQVLAARCQMAPAEVAEKSKRIIERLLELPQYTKANTILTYVDFRNEVLTGHFITQALQAGKRITVPLVNRSEKLIIPCAVENFPGDLVPGTYGIKEPAPDKVRPVPVEEIDQVIVPGVVFDEKGQRLGYGGGYYDRLLPRLRQGASKVALAFELQVCRDLTPLLDHHDQPVDMIITEDRIIKVAQMV</sequence>
<organism evidence="6 7">
    <name type="scientific">Desulforamulus ferrireducens</name>
    <dbReference type="NCBI Taxonomy" id="1833852"/>
    <lineage>
        <taxon>Bacteria</taxon>
        <taxon>Bacillati</taxon>
        <taxon>Bacillota</taxon>
        <taxon>Clostridia</taxon>
        <taxon>Eubacteriales</taxon>
        <taxon>Peptococcaceae</taxon>
        <taxon>Desulforamulus</taxon>
    </lineage>
</organism>
<dbReference type="GO" id="GO:0030272">
    <property type="term" value="F:5-formyltetrahydrofolate cyclo-ligase activity"/>
    <property type="evidence" value="ECO:0007669"/>
    <property type="project" value="UniProtKB-EC"/>
</dbReference>
<dbReference type="InterPro" id="IPR002698">
    <property type="entry name" value="FTHF_cligase"/>
</dbReference>
<evidence type="ECO:0000256" key="5">
    <source>
        <dbReference type="RuleBase" id="RU361279"/>
    </source>
</evidence>
<feature type="binding site" evidence="4">
    <location>
        <begin position="136"/>
        <end position="144"/>
    </location>
    <ligand>
        <name>ATP</name>
        <dbReference type="ChEBI" id="CHEBI:30616"/>
    </ligand>
</feature>
<dbReference type="InterPro" id="IPR037171">
    <property type="entry name" value="NagB/RpiA_transferase-like"/>
</dbReference>
<feature type="binding site" evidence="4">
    <location>
        <position position="56"/>
    </location>
    <ligand>
        <name>substrate</name>
    </ligand>
</feature>
<dbReference type="NCBIfam" id="TIGR02727">
    <property type="entry name" value="MTHFS_bact"/>
    <property type="match status" value="1"/>
</dbReference>
<dbReference type="GO" id="GO:0009396">
    <property type="term" value="P:folic acid-containing compound biosynthetic process"/>
    <property type="evidence" value="ECO:0007669"/>
    <property type="project" value="TreeGrafter"/>
</dbReference>
<feature type="binding site" evidence="4">
    <location>
        <begin position="5"/>
        <end position="9"/>
    </location>
    <ligand>
        <name>ATP</name>
        <dbReference type="ChEBI" id="CHEBI:30616"/>
    </ligand>
</feature>
<dbReference type="OrthoDB" id="9801938at2"/>
<dbReference type="GO" id="GO:0005524">
    <property type="term" value="F:ATP binding"/>
    <property type="evidence" value="ECO:0007669"/>
    <property type="project" value="UniProtKB-KW"/>
</dbReference>